<dbReference type="EMBL" id="NKUJ01000008">
    <property type="protein sequence ID" value="RMJ19481.1"/>
    <property type="molecule type" value="Genomic_DNA"/>
</dbReference>
<feature type="compositionally biased region" description="Low complexity" evidence="3">
    <location>
        <begin position="289"/>
        <end position="303"/>
    </location>
</feature>
<name>A0A3M2SPK1_9HYPO</name>
<dbReference type="STRING" id="2010991.A0A3M2SPK1"/>
<dbReference type="PROSITE" id="PS50103">
    <property type="entry name" value="ZF_C3H1"/>
    <property type="match status" value="1"/>
</dbReference>
<evidence type="ECO:0000313" key="5">
    <source>
        <dbReference type="EMBL" id="RMJ19481.1"/>
    </source>
</evidence>
<feature type="compositionally biased region" description="Pro residues" evidence="3">
    <location>
        <begin position="277"/>
        <end position="288"/>
    </location>
</feature>
<evidence type="ECO:0000256" key="2">
    <source>
        <dbReference type="SAM" id="Coils"/>
    </source>
</evidence>
<organism evidence="5 6">
    <name type="scientific">Fusarium kuroshium</name>
    <dbReference type="NCBI Taxonomy" id="2010991"/>
    <lineage>
        <taxon>Eukaryota</taxon>
        <taxon>Fungi</taxon>
        <taxon>Dikarya</taxon>
        <taxon>Ascomycota</taxon>
        <taxon>Pezizomycotina</taxon>
        <taxon>Sordariomycetes</taxon>
        <taxon>Hypocreomycetidae</taxon>
        <taxon>Hypocreales</taxon>
        <taxon>Nectriaceae</taxon>
        <taxon>Fusarium</taxon>
        <taxon>Fusarium solani species complex</taxon>
    </lineage>
</organism>
<feature type="domain" description="C3H1-type" evidence="4">
    <location>
        <begin position="373"/>
        <end position="401"/>
    </location>
</feature>
<dbReference type="AlphaFoldDB" id="A0A3M2SPK1"/>
<dbReference type="Proteomes" id="UP000277212">
    <property type="component" value="Unassembled WGS sequence"/>
</dbReference>
<dbReference type="GO" id="GO:0008270">
    <property type="term" value="F:zinc ion binding"/>
    <property type="evidence" value="ECO:0007669"/>
    <property type="project" value="UniProtKB-KW"/>
</dbReference>
<proteinExistence type="predicted"/>
<keyword evidence="1" id="KW-0479">Metal-binding</keyword>
<dbReference type="OrthoDB" id="2270193at2759"/>
<sequence>MSSIRDSSDFKDDLAVQIQKWNEQDNERDSWLRTRQQKLQQMEEAFEEEKRRLKMENYDLTAENRELKNQVKVQQKEKEPYVAVLIDGDGAKFQDSFLQSPEEGATNAALAIKQHVAEYVADTDLSGDITIFARVYANVKDLAHSLRLSGIISYEDKFFKFVINFTNARAEFDFVDVGSGKENADSKIRRMLKYYHDDVRCKKIFFVGCHDAGYAHDLRPYIDDQGSRLVLVETTPAVAGIKKLGLPIITFDNAFRSAFLQNENRATPQSPPKQTSSPPPAPPRPLPPVATTTTTATTTTVRSGNGGISTKYKGSYAAAGGTGNHQNIDVSKTKAKAPRVMEFNQDNVRLDPPAKIPGNTPAQDSYKRKLAEARGQAFCNNRYIIGTCARGDQCIREHDKKLTPDEMVIHRYKARSCPCFQGPGCSEFDCVMSHHCPLDPFCTRGNECKFKNNSKFGDMHLTKEGLKPVKRWTEGSEFPELIVT</sequence>
<feature type="region of interest" description="Disordered" evidence="3">
    <location>
        <begin position="264"/>
        <end position="310"/>
    </location>
</feature>
<keyword evidence="2" id="KW-0175">Coiled coil</keyword>
<protein>
    <recommendedName>
        <fullName evidence="4">C3H1-type domain-containing protein</fullName>
    </recommendedName>
</protein>
<feature type="compositionally biased region" description="Low complexity" evidence="3">
    <location>
        <begin position="266"/>
        <end position="276"/>
    </location>
</feature>
<dbReference type="Pfam" id="PF25543">
    <property type="entry name" value="zf-CCCH_tandem"/>
    <property type="match status" value="1"/>
</dbReference>
<dbReference type="PANTHER" id="PTHR37543:SF1">
    <property type="entry name" value="CCCH ZINC FINGER DNA BINDING PROTEIN (AFU_ORTHOLOGUE AFUA_5G12760)"/>
    <property type="match status" value="1"/>
</dbReference>
<feature type="zinc finger region" description="C3H1-type" evidence="1">
    <location>
        <begin position="373"/>
        <end position="401"/>
    </location>
</feature>
<evidence type="ECO:0000259" key="4">
    <source>
        <dbReference type="PROSITE" id="PS50103"/>
    </source>
</evidence>
<dbReference type="InterPro" id="IPR057683">
    <property type="entry name" value="DUF7923"/>
</dbReference>
<evidence type="ECO:0000256" key="1">
    <source>
        <dbReference type="PROSITE-ProRule" id="PRU00723"/>
    </source>
</evidence>
<feature type="coiled-coil region" evidence="2">
    <location>
        <begin position="32"/>
        <end position="77"/>
    </location>
</feature>
<evidence type="ECO:0000256" key="3">
    <source>
        <dbReference type="SAM" id="MobiDB-lite"/>
    </source>
</evidence>
<keyword evidence="1" id="KW-0862">Zinc</keyword>
<evidence type="ECO:0000313" key="6">
    <source>
        <dbReference type="Proteomes" id="UP000277212"/>
    </source>
</evidence>
<accession>A0A3M2SPK1</accession>
<keyword evidence="6" id="KW-1185">Reference proteome</keyword>
<dbReference type="InterPro" id="IPR057654">
    <property type="entry name" value="Znf-CCCH_tandem"/>
</dbReference>
<reference evidence="5 6" key="1">
    <citation type="submission" date="2017-06" db="EMBL/GenBank/DDBJ databases">
        <title>Comparative genomic analysis of Ambrosia Fusariam Clade fungi.</title>
        <authorList>
            <person name="Stajich J.E."/>
            <person name="Carrillo J."/>
            <person name="Kijimoto T."/>
            <person name="Eskalen A."/>
            <person name="O'Donnell K."/>
            <person name="Kasson M."/>
        </authorList>
    </citation>
    <scope>NUCLEOTIDE SEQUENCE [LARGE SCALE GENOMIC DNA]</scope>
    <source>
        <strain evidence="5">UCR3666</strain>
    </source>
</reference>
<comment type="caution">
    <text evidence="5">The sequence shown here is derived from an EMBL/GenBank/DDBJ whole genome shotgun (WGS) entry which is preliminary data.</text>
</comment>
<gene>
    <name evidence="5" type="ORF">CDV36_000835</name>
</gene>
<dbReference type="InterPro" id="IPR000571">
    <property type="entry name" value="Znf_CCCH"/>
</dbReference>
<dbReference type="Pfam" id="PF25540">
    <property type="entry name" value="DUF7923"/>
    <property type="match status" value="1"/>
</dbReference>
<keyword evidence="1" id="KW-0863">Zinc-finger</keyword>
<dbReference type="PANTHER" id="PTHR37543">
    <property type="entry name" value="CCCH ZINC FINGER DNA BINDING PROTEIN (AFU_ORTHOLOGUE AFUA_5G12760)"/>
    <property type="match status" value="1"/>
</dbReference>